<keyword evidence="2" id="KW-1185">Reference proteome</keyword>
<comment type="caution">
    <text evidence="1">The sequence shown here is derived from an EMBL/GenBank/DDBJ whole genome shotgun (WGS) entry which is preliminary data.</text>
</comment>
<reference evidence="1 2" key="1">
    <citation type="submission" date="2023-03" db="EMBL/GenBank/DDBJ databases">
        <title>High-quality genome of Scylla paramamosain provides insights in environmental adaptation.</title>
        <authorList>
            <person name="Zhang L."/>
        </authorList>
    </citation>
    <scope>NUCLEOTIDE SEQUENCE [LARGE SCALE GENOMIC DNA]</scope>
    <source>
        <strain evidence="1">LZ_2023a</strain>
        <tissue evidence="1">Muscle</tissue>
    </source>
</reference>
<protein>
    <submittedName>
        <fullName evidence="1">Uncharacterized protein</fullName>
    </submittedName>
</protein>
<proteinExistence type="predicted"/>
<dbReference type="EMBL" id="JARAKH010000023">
    <property type="protein sequence ID" value="KAK8392215.1"/>
    <property type="molecule type" value="Genomic_DNA"/>
</dbReference>
<dbReference type="AlphaFoldDB" id="A0AAW0TX43"/>
<sequence>MGACTRAFGYARTQVLLPYQSLLSAGGERPVTHPVPLMWTELWDSFELFRGGPAVEQMGQILSITVVPGRTATVLYVKCTVLDFPTLREPLCQHDLVVVDLLSHGDLWSMDVHESPVTCYTYLADCPAGL</sequence>
<gene>
    <name evidence="1" type="ORF">O3P69_017666</name>
</gene>
<name>A0AAW0TX43_SCYPA</name>
<organism evidence="1 2">
    <name type="scientific">Scylla paramamosain</name>
    <name type="common">Mud crab</name>
    <dbReference type="NCBI Taxonomy" id="85552"/>
    <lineage>
        <taxon>Eukaryota</taxon>
        <taxon>Metazoa</taxon>
        <taxon>Ecdysozoa</taxon>
        <taxon>Arthropoda</taxon>
        <taxon>Crustacea</taxon>
        <taxon>Multicrustacea</taxon>
        <taxon>Malacostraca</taxon>
        <taxon>Eumalacostraca</taxon>
        <taxon>Eucarida</taxon>
        <taxon>Decapoda</taxon>
        <taxon>Pleocyemata</taxon>
        <taxon>Brachyura</taxon>
        <taxon>Eubrachyura</taxon>
        <taxon>Portunoidea</taxon>
        <taxon>Portunidae</taxon>
        <taxon>Portuninae</taxon>
        <taxon>Scylla</taxon>
    </lineage>
</organism>
<evidence type="ECO:0000313" key="1">
    <source>
        <dbReference type="EMBL" id="KAK8392215.1"/>
    </source>
</evidence>
<accession>A0AAW0TX43</accession>
<dbReference type="Proteomes" id="UP001487740">
    <property type="component" value="Unassembled WGS sequence"/>
</dbReference>
<evidence type="ECO:0000313" key="2">
    <source>
        <dbReference type="Proteomes" id="UP001487740"/>
    </source>
</evidence>